<name>A0A914QKI4_9BILA</name>
<dbReference type="Proteomes" id="UP000887578">
    <property type="component" value="Unplaced"/>
</dbReference>
<dbReference type="Gene3D" id="3.40.50.150">
    <property type="entry name" value="Vaccinia Virus protein VP39"/>
    <property type="match status" value="1"/>
</dbReference>
<dbReference type="InterPro" id="IPR004033">
    <property type="entry name" value="UbiE/COQ5_MeTrFase"/>
</dbReference>
<dbReference type="Pfam" id="PF01209">
    <property type="entry name" value="Ubie_methyltran"/>
    <property type="match status" value="1"/>
</dbReference>
<dbReference type="WBParaSite" id="PDA_v2.g3020.t1">
    <property type="protein sequence ID" value="PDA_v2.g3020.t1"/>
    <property type="gene ID" value="PDA_v2.g3020"/>
</dbReference>
<sequence>MCLEFSKVNNIIKPFYDIYSFQIIPVLGQLLASDYNSYKYLVESIRMFPDQQKFAQMIRDAGFSDISYENLSLGICSIHTGVKNSF</sequence>
<organism evidence="1 2">
    <name type="scientific">Panagrolaimus davidi</name>
    <dbReference type="NCBI Taxonomy" id="227884"/>
    <lineage>
        <taxon>Eukaryota</taxon>
        <taxon>Metazoa</taxon>
        <taxon>Ecdysozoa</taxon>
        <taxon>Nematoda</taxon>
        <taxon>Chromadorea</taxon>
        <taxon>Rhabditida</taxon>
        <taxon>Tylenchina</taxon>
        <taxon>Panagrolaimomorpha</taxon>
        <taxon>Panagrolaimoidea</taxon>
        <taxon>Panagrolaimidae</taxon>
        <taxon>Panagrolaimus</taxon>
    </lineage>
</organism>
<evidence type="ECO:0000313" key="2">
    <source>
        <dbReference type="WBParaSite" id="PDA_v2.g3020.t1"/>
    </source>
</evidence>
<dbReference type="SUPFAM" id="SSF53335">
    <property type="entry name" value="S-adenosyl-L-methionine-dependent methyltransferases"/>
    <property type="match status" value="1"/>
</dbReference>
<proteinExistence type="predicted"/>
<dbReference type="PROSITE" id="PS51608">
    <property type="entry name" value="SAM_MT_UBIE"/>
    <property type="match status" value="1"/>
</dbReference>
<accession>A0A914QKI4</accession>
<reference evidence="2" key="1">
    <citation type="submission" date="2022-11" db="UniProtKB">
        <authorList>
            <consortium name="WormBaseParasite"/>
        </authorList>
    </citation>
    <scope>IDENTIFICATION</scope>
</reference>
<protein>
    <submittedName>
        <fullName evidence="2">2-methoxy-6-polyprenyl-1,4-benzoquinol methylase, mitochondrial</fullName>
    </submittedName>
</protein>
<dbReference type="InterPro" id="IPR029063">
    <property type="entry name" value="SAM-dependent_MTases_sf"/>
</dbReference>
<evidence type="ECO:0000313" key="1">
    <source>
        <dbReference type="Proteomes" id="UP000887578"/>
    </source>
</evidence>
<dbReference type="GO" id="GO:0008168">
    <property type="term" value="F:methyltransferase activity"/>
    <property type="evidence" value="ECO:0007669"/>
    <property type="project" value="InterPro"/>
</dbReference>
<dbReference type="AlphaFoldDB" id="A0A914QKI4"/>
<keyword evidence="1" id="KW-1185">Reference proteome</keyword>